<sequence>MRAATTDTTTPAAAPDADAGLGLRERKKRRTRQAIRAAARRLIDERGYDNTTIEQIAAAADVSPSTVFRYFPSKEYMVLREEEYAGSGVAFLRERPADEPPLLALRQALTQMARTLGEEFHTEYQWRIELARKVPAVRAQMQDSQDKSVAALTAALAERAGRPADDFDLRVLVGAVMGGLHQVVLHWGEHGREGDLARLMDRALAVLGRDLAAPDHS</sequence>
<gene>
    <name evidence="7" type="ORF">VSS16_30245</name>
</gene>
<reference evidence="7 8" key="1">
    <citation type="submission" date="2024-01" db="EMBL/GenBank/DDBJ databases">
        <title>Genome mining of biosynthetic gene clusters to explore secondary metabolites of Streptomyces sp.</title>
        <authorList>
            <person name="Baig A."/>
            <person name="Ajitkumar Shintre N."/>
            <person name="Kumar H."/>
            <person name="Anbarasu A."/>
            <person name="Ramaiah S."/>
        </authorList>
    </citation>
    <scope>NUCLEOTIDE SEQUENCE [LARGE SCALE GENOMIC DNA]</scope>
    <source>
        <strain evidence="7 8">A57</strain>
    </source>
</reference>
<dbReference type="PROSITE" id="PS50977">
    <property type="entry name" value="HTH_TETR_2"/>
    <property type="match status" value="1"/>
</dbReference>
<dbReference type="InterPro" id="IPR009057">
    <property type="entry name" value="Homeodomain-like_sf"/>
</dbReference>
<dbReference type="PANTHER" id="PTHR30055">
    <property type="entry name" value="HTH-TYPE TRANSCRIPTIONAL REGULATOR RUTR"/>
    <property type="match status" value="1"/>
</dbReference>
<evidence type="ECO:0000313" key="7">
    <source>
        <dbReference type="EMBL" id="MFB8776968.1"/>
    </source>
</evidence>
<dbReference type="Gene3D" id="1.10.10.60">
    <property type="entry name" value="Homeodomain-like"/>
    <property type="match status" value="1"/>
</dbReference>
<feature type="region of interest" description="Disordered" evidence="5">
    <location>
        <begin position="1"/>
        <end position="28"/>
    </location>
</feature>
<dbReference type="Gene3D" id="1.10.357.10">
    <property type="entry name" value="Tetracycline Repressor, domain 2"/>
    <property type="match status" value="1"/>
</dbReference>
<organism evidence="7 8">
    <name type="scientific">Streptomyces broussonetiae</name>
    <dbReference type="NCBI Taxonomy" id="2686304"/>
    <lineage>
        <taxon>Bacteria</taxon>
        <taxon>Bacillati</taxon>
        <taxon>Actinomycetota</taxon>
        <taxon>Actinomycetes</taxon>
        <taxon>Kitasatosporales</taxon>
        <taxon>Streptomycetaceae</taxon>
        <taxon>Streptomyces</taxon>
    </lineage>
</organism>
<evidence type="ECO:0000256" key="3">
    <source>
        <dbReference type="ARBA" id="ARBA00023163"/>
    </source>
</evidence>
<feature type="domain" description="HTH tetR-type" evidence="6">
    <location>
        <begin position="29"/>
        <end position="89"/>
    </location>
</feature>
<feature type="compositionally biased region" description="Low complexity" evidence="5">
    <location>
        <begin position="1"/>
        <end position="19"/>
    </location>
</feature>
<accession>A0ABV5EJD1</accession>
<dbReference type="InterPro" id="IPR050109">
    <property type="entry name" value="HTH-type_TetR-like_transc_reg"/>
</dbReference>
<dbReference type="Pfam" id="PF00440">
    <property type="entry name" value="TetR_N"/>
    <property type="match status" value="1"/>
</dbReference>
<evidence type="ECO:0000313" key="8">
    <source>
        <dbReference type="Proteomes" id="UP001585080"/>
    </source>
</evidence>
<feature type="DNA-binding region" description="H-T-H motif" evidence="4">
    <location>
        <begin position="52"/>
        <end position="71"/>
    </location>
</feature>
<dbReference type="SUPFAM" id="SSF46689">
    <property type="entry name" value="Homeodomain-like"/>
    <property type="match status" value="1"/>
</dbReference>
<dbReference type="PRINTS" id="PR00455">
    <property type="entry name" value="HTHTETR"/>
</dbReference>
<protein>
    <submittedName>
        <fullName evidence="7">TetR family transcriptional regulator</fullName>
    </submittedName>
</protein>
<keyword evidence="2 4" id="KW-0238">DNA-binding</keyword>
<dbReference type="Proteomes" id="UP001585080">
    <property type="component" value="Unassembled WGS sequence"/>
</dbReference>
<dbReference type="PANTHER" id="PTHR30055:SF234">
    <property type="entry name" value="HTH-TYPE TRANSCRIPTIONAL REGULATOR BETI"/>
    <property type="match status" value="1"/>
</dbReference>
<keyword evidence="8" id="KW-1185">Reference proteome</keyword>
<evidence type="ECO:0000259" key="6">
    <source>
        <dbReference type="PROSITE" id="PS50977"/>
    </source>
</evidence>
<name>A0ABV5EJD1_9ACTN</name>
<evidence type="ECO:0000256" key="5">
    <source>
        <dbReference type="SAM" id="MobiDB-lite"/>
    </source>
</evidence>
<keyword evidence="1" id="KW-0805">Transcription regulation</keyword>
<evidence type="ECO:0000256" key="4">
    <source>
        <dbReference type="PROSITE-ProRule" id="PRU00335"/>
    </source>
</evidence>
<dbReference type="Pfam" id="PF17754">
    <property type="entry name" value="TetR_C_14"/>
    <property type="match status" value="1"/>
</dbReference>
<dbReference type="InterPro" id="IPR041347">
    <property type="entry name" value="MftR_C"/>
</dbReference>
<evidence type="ECO:0000256" key="2">
    <source>
        <dbReference type="ARBA" id="ARBA00023125"/>
    </source>
</evidence>
<comment type="caution">
    <text evidence="7">The sequence shown here is derived from an EMBL/GenBank/DDBJ whole genome shotgun (WGS) entry which is preliminary data.</text>
</comment>
<dbReference type="EMBL" id="JAYMRP010000037">
    <property type="protein sequence ID" value="MFB8776968.1"/>
    <property type="molecule type" value="Genomic_DNA"/>
</dbReference>
<evidence type="ECO:0000256" key="1">
    <source>
        <dbReference type="ARBA" id="ARBA00023015"/>
    </source>
</evidence>
<proteinExistence type="predicted"/>
<dbReference type="RefSeq" id="WP_376735473.1">
    <property type="nucleotide sequence ID" value="NZ_JAYMRP010000037.1"/>
</dbReference>
<dbReference type="InterPro" id="IPR001647">
    <property type="entry name" value="HTH_TetR"/>
</dbReference>
<keyword evidence="3" id="KW-0804">Transcription</keyword>